<dbReference type="AlphaFoldDB" id="A0A5N5HYD3"/>
<name>A0A5N5HYD3_9ROSA</name>
<organism evidence="1 2">
    <name type="scientific">Pyrus ussuriensis x Pyrus communis</name>
    <dbReference type="NCBI Taxonomy" id="2448454"/>
    <lineage>
        <taxon>Eukaryota</taxon>
        <taxon>Viridiplantae</taxon>
        <taxon>Streptophyta</taxon>
        <taxon>Embryophyta</taxon>
        <taxon>Tracheophyta</taxon>
        <taxon>Spermatophyta</taxon>
        <taxon>Magnoliopsida</taxon>
        <taxon>eudicotyledons</taxon>
        <taxon>Gunneridae</taxon>
        <taxon>Pentapetalae</taxon>
        <taxon>rosids</taxon>
        <taxon>fabids</taxon>
        <taxon>Rosales</taxon>
        <taxon>Rosaceae</taxon>
        <taxon>Amygdaloideae</taxon>
        <taxon>Maleae</taxon>
        <taxon>Pyrus</taxon>
    </lineage>
</organism>
<reference evidence="1 2" key="1">
    <citation type="submission" date="2019-09" db="EMBL/GenBank/DDBJ databases">
        <authorList>
            <person name="Ou C."/>
        </authorList>
    </citation>
    <scope>NUCLEOTIDE SEQUENCE [LARGE SCALE GENOMIC DNA]</scope>
    <source>
        <strain evidence="1">S2</strain>
        <tissue evidence="1">Leaf</tissue>
    </source>
</reference>
<evidence type="ECO:0000313" key="1">
    <source>
        <dbReference type="EMBL" id="KAB2631867.1"/>
    </source>
</evidence>
<comment type="caution">
    <text evidence="1">The sequence shown here is derived from an EMBL/GenBank/DDBJ whole genome shotgun (WGS) entry which is preliminary data.</text>
</comment>
<sequence>MAGSFGVFPRTSSTFWLRSGRSEQSRRLGQLSLLVPWSCLIGFGFAKPLLSQPPVVVEGARGTFTLESGVPQVSTSLFSNLNVEYMEGRVLMGKLMGKQLDARTIKWKLGLTWWDRVKQPFYLDNFGHRWYVVELEFRDEEELKFALDHKPWVPVQYRDAEILKDITQLLDLRLPLKRLIVVNDDKDCLFLLSYEKLFQIYFYCGQMHSERHSCPVDFDNDVCLLVDRIFEDEPVIFPENFPVSDETKNDLQEGVMLVFPQPTLVDEFGHSEGDGLSQRANVQD</sequence>
<evidence type="ECO:0008006" key="3">
    <source>
        <dbReference type="Google" id="ProtNLM"/>
    </source>
</evidence>
<protein>
    <recommendedName>
        <fullName evidence="3">DUF4283 domain-containing protein</fullName>
    </recommendedName>
</protein>
<keyword evidence="2" id="KW-1185">Reference proteome</keyword>
<accession>A0A5N5HYD3</accession>
<dbReference type="OrthoDB" id="1096772at2759"/>
<dbReference type="Proteomes" id="UP000327157">
    <property type="component" value="Unassembled WGS sequence"/>
</dbReference>
<evidence type="ECO:0000313" key="2">
    <source>
        <dbReference type="Proteomes" id="UP000327157"/>
    </source>
</evidence>
<gene>
    <name evidence="1" type="ORF">D8674_038656</name>
</gene>
<reference evidence="1 2" key="2">
    <citation type="submission" date="2019-11" db="EMBL/GenBank/DDBJ databases">
        <title>A de novo genome assembly of a pear dwarfing rootstock.</title>
        <authorList>
            <person name="Wang F."/>
            <person name="Wang J."/>
            <person name="Li S."/>
            <person name="Zhang Y."/>
            <person name="Fang M."/>
            <person name="Ma L."/>
            <person name="Zhao Y."/>
            <person name="Jiang S."/>
        </authorList>
    </citation>
    <scope>NUCLEOTIDE SEQUENCE [LARGE SCALE GENOMIC DNA]</scope>
    <source>
        <strain evidence="1">S2</strain>
        <tissue evidence="1">Leaf</tissue>
    </source>
</reference>
<dbReference type="EMBL" id="SMOL01000135">
    <property type="protein sequence ID" value="KAB2631867.1"/>
    <property type="molecule type" value="Genomic_DNA"/>
</dbReference>
<proteinExistence type="predicted"/>